<evidence type="ECO:0000256" key="1">
    <source>
        <dbReference type="ARBA" id="ARBA00004613"/>
    </source>
</evidence>
<keyword evidence="6" id="KW-1015">Disulfide bond</keyword>
<proteinExistence type="inferred from homology"/>
<keyword evidence="8" id="KW-1185">Reference proteome</keyword>
<dbReference type="PANTHER" id="PTHR21101">
    <property type="entry name" value="RESISTIN"/>
    <property type="match status" value="1"/>
</dbReference>
<accession>M7AMA8</accession>
<dbReference type="InterPro" id="IPR036262">
    <property type="entry name" value="Resistin-like_sf"/>
</dbReference>
<evidence type="ECO:0000313" key="7">
    <source>
        <dbReference type="EMBL" id="EMP23810.1"/>
    </source>
</evidence>
<dbReference type="GO" id="GO:0005615">
    <property type="term" value="C:extracellular space"/>
    <property type="evidence" value="ECO:0007669"/>
    <property type="project" value="TreeGrafter"/>
</dbReference>
<dbReference type="STRING" id="8469.M7AMA8"/>
<reference evidence="8" key="1">
    <citation type="journal article" date="2013" name="Nat. Genet.">
        <title>The draft genomes of soft-shell turtle and green sea turtle yield insights into the development and evolution of the turtle-specific body plan.</title>
        <authorList>
            <person name="Wang Z."/>
            <person name="Pascual-Anaya J."/>
            <person name="Zadissa A."/>
            <person name="Li W."/>
            <person name="Niimura Y."/>
            <person name="Huang Z."/>
            <person name="Li C."/>
            <person name="White S."/>
            <person name="Xiong Z."/>
            <person name="Fang D."/>
            <person name="Wang B."/>
            <person name="Ming Y."/>
            <person name="Chen Y."/>
            <person name="Zheng Y."/>
            <person name="Kuraku S."/>
            <person name="Pignatelli M."/>
            <person name="Herrero J."/>
            <person name="Beal K."/>
            <person name="Nozawa M."/>
            <person name="Li Q."/>
            <person name="Wang J."/>
            <person name="Zhang H."/>
            <person name="Yu L."/>
            <person name="Shigenobu S."/>
            <person name="Wang J."/>
            <person name="Liu J."/>
            <person name="Flicek P."/>
            <person name="Searle S."/>
            <person name="Wang J."/>
            <person name="Kuratani S."/>
            <person name="Yin Y."/>
            <person name="Aken B."/>
            <person name="Zhang G."/>
            <person name="Irie N."/>
        </authorList>
    </citation>
    <scope>NUCLEOTIDE SEQUENCE [LARGE SCALE GENOMIC DNA]</scope>
</reference>
<evidence type="ECO:0000256" key="5">
    <source>
        <dbReference type="ARBA" id="ARBA00022729"/>
    </source>
</evidence>
<sequence>MQPLWLPPGSDAVWDYATGPVVEIRCSVASSGSVSERQLTEWLNPVAGRGHGHEGHICEPRGYAVEWSDDEMPVYENISVTTDKKNHQPPAEMPPSDPGYKPTGCACGMGCGSWDIRTDPTCYCQCTGIDWTASRCCKIGLE</sequence>
<dbReference type="Proteomes" id="UP000031443">
    <property type="component" value="Unassembled WGS sequence"/>
</dbReference>
<evidence type="ECO:0000256" key="4">
    <source>
        <dbReference type="ARBA" id="ARBA00022702"/>
    </source>
</evidence>
<dbReference type="Pfam" id="PF06954">
    <property type="entry name" value="Resistin"/>
    <property type="match status" value="1"/>
</dbReference>
<dbReference type="CDD" id="cd16333">
    <property type="entry name" value="RELM"/>
    <property type="match status" value="1"/>
</dbReference>
<dbReference type="PANTHER" id="PTHR21101:SF12">
    <property type="entry name" value="RESISTIN"/>
    <property type="match status" value="1"/>
</dbReference>
<name>M7AMA8_CHEMY</name>
<keyword evidence="5" id="KW-0732">Signal</keyword>
<evidence type="ECO:0000256" key="2">
    <source>
        <dbReference type="ARBA" id="ARBA00007258"/>
    </source>
</evidence>
<gene>
    <name evidence="7" type="ORF">UY3_19131</name>
</gene>
<comment type="similarity">
    <text evidence="2">Belongs to the resistin/FIZZ family.</text>
</comment>
<evidence type="ECO:0000256" key="3">
    <source>
        <dbReference type="ARBA" id="ARBA00022525"/>
    </source>
</evidence>
<evidence type="ECO:0000256" key="6">
    <source>
        <dbReference type="ARBA" id="ARBA00023157"/>
    </source>
</evidence>
<evidence type="ECO:0000313" key="8">
    <source>
        <dbReference type="Proteomes" id="UP000031443"/>
    </source>
</evidence>
<dbReference type="SUPFAM" id="SSF111423">
    <property type="entry name" value="Resistin"/>
    <property type="match status" value="1"/>
</dbReference>
<dbReference type="InterPro" id="IPR009714">
    <property type="entry name" value="RELM"/>
</dbReference>
<comment type="subcellular location">
    <subcellularLocation>
        <location evidence="1">Secreted</location>
    </subcellularLocation>
</comment>
<dbReference type="GO" id="GO:0005179">
    <property type="term" value="F:hormone activity"/>
    <property type="evidence" value="ECO:0007669"/>
    <property type="project" value="UniProtKB-KW"/>
</dbReference>
<dbReference type="Gene3D" id="2.60.40.4230">
    <property type="entry name" value="Resistin head domain"/>
    <property type="match status" value="1"/>
</dbReference>
<protein>
    <submittedName>
        <fullName evidence="7">Resistin</fullName>
    </submittedName>
</protein>
<organism evidence="7 8">
    <name type="scientific">Chelonia mydas</name>
    <name type="common">Green sea-turtle</name>
    <name type="synonym">Chelonia agassizi</name>
    <dbReference type="NCBI Taxonomy" id="8469"/>
    <lineage>
        <taxon>Eukaryota</taxon>
        <taxon>Metazoa</taxon>
        <taxon>Chordata</taxon>
        <taxon>Craniata</taxon>
        <taxon>Vertebrata</taxon>
        <taxon>Euteleostomi</taxon>
        <taxon>Archelosauria</taxon>
        <taxon>Testudinata</taxon>
        <taxon>Testudines</taxon>
        <taxon>Cryptodira</taxon>
        <taxon>Durocryptodira</taxon>
        <taxon>Americhelydia</taxon>
        <taxon>Chelonioidea</taxon>
        <taxon>Cheloniidae</taxon>
        <taxon>Chelonia</taxon>
    </lineage>
</organism>
<dbReference type="EMBL" id="KB608543">
    <property type="protein sequence ID" value="EMP23810.1"/>
    <property type="molecule type" value="Genomic_DNA"/>
</dbReference>
<keyword evidence="4" id="KW-0372">Hormone</keyword>
<dbReference type="AlphaFoldDB" id="M7AMA8"/>
<keyword evidence="3" id="KW-0964">Secreted</keyword>